<proteinExistence type="predicted"/>
<evidence type="ECO:0000313" key="4">
    <source>
        <dbReference type="Proteomes" id="UP000830167"/>
    </source>
</evidence>
<protein>
    <submittedName>
        <fullName evidence="3">DUF1146 domain-containing protein</fullName>
    </submittedName>
</protein>
<dbReference type="InterPro" id="IPR009526">
    <property type="entry name" value="DUF1146"/>
</dbReference>
<gene>
    <name evidence="3" type="ORF">LSG31_04765</name>
</gene>
<keyword evidence="2" id="KW-1133">Transmembrane helix</keyword>
<keyword evidence="2" id="KW-0812">Transmembrane</keyword>
<feature type="region of interest" description="Disordered" evidence="1">
    <location>
        <begin position="1"/>
        <end position="31"/>
    </location>
</feature>
<dbReference type="RefSeq" id="WP_347438260.1">
    <property type="nucleotide sequence ID" value="NZ_CP089291.1"/>
</dbReference>
<keyword evidence="4" id="KW-1185">Reference proteome</keyword>
<feature type="compositionally biased region" description="Basic and acidic residues" evidence="1">
    <location>
        <begin position="21"/>
        <end position="31"/>
    </location>
</feature>
<name>A0ABY4CMB8_9BACL</name>
<feature type="transmembrane region" description="Helical" evidence="2">
    <location>
        <begin position="50"/>
        <end position="68"/>
    </location>
</feature>
<organism evidence="3 4">
    <name type="scientific">Fodinisporobacter ferrooxydans</name>
    <dbReference type="NCBI Taxonomy" id="2901836"/>
    <lineage>
        <taxon>Bacteria</taxon>
        <taxon>Bacillati</taxon>
        <taxon>Bacillota</taxon>
        <taxon>Bacilli</taxon>
        <taxon>Bacillales</taxon>
        <taxon>Alicyclobacillaceae</taxon>
        <taxon>Fodinisporobacter</taxon>
    </lineage>
</organism>
<sequence>MVGEKARWTAKRQTGWQQGRMGDENSGDGRKAVKNMAAGSGYALSLGSEGALQLIFLMGSIVISWYALGNVRWEIFAKHPASGSVRILRLIVAILLGTQLSDFFMQYVNATILLRHW</sequence>
<reference evidence="3" key="1">
    <citation type="submission" date="2021-12" db="EMBL/GenBank/DDBJ databases">
        <title>Alicyclobacillaceae gen. nov., sp. nov., isolated from chalcocite enrichment system.</title>
        <authorList>
            <person name="Jiang Z."/>
        </authorList>
    </citation>
    <scope>NUCLEOTIDE SEQUENCE</scope>
    <source>
        <strain evidence="3">MYW30-H2</strain>
    </source>
</reference>
<evidence type="ECO:0000256" key="1">
    <source>
        <dbReference type="SAM" id="MobiDB-lite"/>
    </source>
</evidence>
<evidence type="ECO:0000256" key="2">
    <source>
        <dbReference type="SAM" id="Phobius"/>
    </source>
</evidence>
<evidence type="ECO:0000313" key="3">
    <source>
        <dbReference type="EMBL" id="UOF91568.1"/>
    </source>
</evidence>
<accession>A0ABY4CMB8</accession>
<keyword evidence="2" id="KW-0472">Membrane</keyword>
<feature type="transmembrane region" description="Helical" evidence="2">
    <location>
        <begin position="88"/>
        <end position="108"/>
    </location>
</feature>
<dbReference type="Pfam" id="PF06612">
    <property type="entry name" value="DUF1146"/>
    <property type="match status" value="1"/>
</dbReference>
<dbReference type="Proteomes" id="UP000830167">
    <property type="component" value="Chromosome"/>
</dbReference>
<dbReference type="EMBL" id="CP089291">
    <property type="protein sequence ID" value="UOF91568.1"/>
    <property type="molecule type" value="Genomic_DNA"/>
</dbReference>